<dbReference type="EMBL" id="MK697702">
    <property type="protein sequence ID" value="QHR91457.1"/>
    <property type="molecule type" value="Genomic_DNA"/>
</dbReference>
<dbReference type="AlphaFoldDB" id="A0A6B9XXY5"/>
<reference evidence="1" key="1">
    <citation type="submission" date="2019-03" db="EMBL/GenBank/DDBJ databases">
        <title>Largest Complete Mitochondrial Genome of a Gymnosperm, Sitka Spruce (Picea sitchensis), Indicates Complex Physical Structure.</title>
        <authorList>
            <person name="Jackman S.D."/>
            <person name="Coombe L."/>
            <person name="Warren R."/>
            <person name="Kirk H."/>
            <person name="Trinh E."/>
            <person name="McLeod T."/>
            <person name="Pleasance S."/>
            <person name="Pandoh P."/>
            <person name="Zhao Y."/>
            <person name="Coope R."/>
            <person name="Bousquet J."/>
            <person name="Bohlmann J.C."/>
            <person name="Jones S.J.M."/>
            <person name="Birol I."/>
        </authorList>
    </citation>
    <scope>NUCLEOTIDE SEQUENCE</scope>
    <source>
        <strain evidence="1">Q903</strain>
    </source>
</reference>
<gene>
    <name evidence="1" type="primary">orf05523</name>
    <name evidence="1" type="ORF">Q903MT_gene5491</name>
</gene>
<sequence>MERDLPRVSSRVVYVCYLSCDQSGAGKRCPELLEPSIRIQKNMFPRWRGIGSSGFHIVVPDFIVQRGIHNIKSSTLHR</sequence>
<name>A0A6B9XXY5_PICSI</name>
<geneLocation type="mitochondrion" evidence="1"/>
<evidence type="ECO:0000313" key="1">
    <source>
        <dbReference type="EMBL" id="QHR91457.1"/>
    </source>
</evidence>
<protein>
    <submittedName>
        <fullName evidence="1">Uncharacterized protein</fullName>
    </submittedName>
</protein>
<proteinExistence type="predicted"/>
<accession>A0A6B9XXY5</accession>
<keyword evidence="1" id="KW-0496">Mitochondrion</keyword>
<organism evidence="1">
    <name type="scientific">Picea sitchensis</name>
    <name type="common">Sitka spruce</name>
    <name type="synonym">Pinus sitchensis</name>
    <dbReference type="NCBI Taxonomy" id="3332"/>
    <lineage>
        <taxon>Eukaryota</taxon>
        <taxon>Viridiplantae</taxon>
        <taxon>Streptophyta</taxon>
        <taxon>Embryophyta</taxon>
        <taxon>Tracheophyta</taxon>
        <taxon>Spermatophyta</taxon>
        <taxon>Pinopsida</taxon>
        <taxon>Pinidae</taxon>
        <taxon>Conifers I</taxon>
        <taxon>Pinales</taxon>
        <taxon>Pinaceae</taxon>
        <taxon>Picea</taxon>
    </lineage>
</organism>